<dbReference type="SUPFAM" id="SSF81296">
    <property type="entry name" value="E set domains"/>
    <property type="match status" value="1"/>
</dbReference>
<dbReference type="InterPro" id="IPR003172">
    <property type="entry name" value="ML_dom"/>
</dbReference>
<keyword evidence="7" id="KW-1185">Reference proteome</keyword>
<keyword evidence="3" id="KW-0964">Secreted</keyword>
<comment type="similarity">
    <text evidence="2">Belongs to the NPC2 family.</text>
</comment>
<dbReference type="EMBL" id="BLXT01002928">
    <property type="protein sequence ID" value="GFN98952.1"/>
    <property type="molecule type" value="Genomic_DNA"/>
</dbReference>
<feature type="domain" description="MD-2-related lipid-recognition" evidence="5">
    <location>
        <begin position="26"/>
        <end position="98"/>
    </location>
</feature>
<protein>
    <submittedName>
        <fullName evidence="6">Epididymal secretory protein e1</fullName>
    </submittedName>
</protein>
<evidence type="ECO:0000256" key="4">
    <source>
        <dbReference type="SAM" id="SignalP"/>
    </source>
</evidence>
<evidence type="ECO:0000259" key="5">
    <source>
        <dbReference type="Pfam" id="PF02221"/>
    </source>
</evidence>
<dbReference type="Pfam" id="PF02221">
    <property type="entry name" value="E1_DerP2_DerF2"/>
    <property type="match status" value="1"/>
</dbReference>
<keyword evidence="4" id="KW-0732">Signal</keyword>
<dbReference type="FunFam" id="2.60.40.770:FF:000001">
    <property type="entry name" value="NPC intracellular cholesterol transporter 2"/>
    <property type="match status" value="1"/>
</dbReference>
<dbReference type="Gene3D" id="2.60.40.770">
    <property type="match status" value="1"/>
</dbReference>
<gene>
    <name evidence="6" type="ORF">PoB_002545800</name>
</gene>
<dbReference type="Proteomes" id="UP000735302">
    <property type="component" value="Unassembled WGS sequence"/>
</dbReference>
<feature type="signal peptide" evidence="4">
    <location>
        <begin position="1"/>
        <end position="23"/>
    </location>
</feature>
<reference evidence="6 7" key="1">
    <citation type="journal article" date="2021" name="Elife">
        <title>Chloroplast acquisition without the gene transfer in kleptoplastic sea slugs, Plakobranchus ocellatus.</title>
        <authorList>
            <person name="Maeda T."/>
            <person name="Takahashi S."/>
            <person name="Yoshida T."/>
            <person name="Shimamura S."/>
            <person name="Takaki Y."/>
            <person name="Nagai Y."/>
            <person name="Toyoda A."/>
            <person name="Suzuki Y."/>
            <person name="Arimoto A."/>
            <person name="Ishii H."/>
            <person name="Satoh N."/>
            <person name="Nishiyama T."/>
            <person name="Hasebe M."/>
            <person name="Maruyama T."/>
            <person name="Minagawa J."/>
            <person name="Obokata J."/>
            <person name="Shigenobu S."/>
        </authorList>
    </citation>
    <scope>NUCLEOTIDE SEQUENCE [LARGE SCALE GENOMIC DNA]</scope>
</reference>
<dbReference type="GO" id="GO:0005576">
    <property type="term" value="C:extracellular region"/>
    <property type="evidence" value="ECO:0007669"/>
    <property type="project" value="UniProtKB-SubCell"/>
</dbReference>
<dbReference type="InterPro" id="IPR014756">
    <property type="entry name" value="Ig_E-set"/>
</dbReference>
<comment type="subcellular location">
    <subcellularLocation>
        <location evidence="1">Secreted</location>
    </subcellularLocation>
</comment>
<evidence type="ECO:0000256" key="3">
    <source>
        <dbReference type="ARBA" id="ARBA00022525"/>
    </source>
</evidence>
<evidence type="ECO:0000313" key="7">
    <source>
        <dbReference type="Proteomes" id="UP000735302"/>
    </source>
</evidence>
<accession>A0AAV3ZWY8</accession>
<comment type="caution">
    <text evidence="6">The sequence shown here is derived from an EMBL/GenBank/DDBJ whole genome shotgun (WGS) entry which is preliminary data.</text>
</comment>
<evidence type="ECO:0000256" key="1">
    <source>
        <dbReference type="ARBA" id="ARBA00004613"/>
    </source>
</evidence>
<evidence type="ECO:0000313" key="6">
    <source>
        <dbReference type="EMBL" id="GFN98952.1"/>
    </source>
</evidence>
<evidence type="ECO:0000256" key="2">
    <source>
        <dbReference type="ARBA" id="ARBA00006370"/>
    </source>
</evidence>
<name>A0AAV3ZWY8_9GAST</name>
<feature type="chain" id="PRO_5043842401" evidence="4">
    <location>
        <begin position="24"/>
        <end position="120"/>
    </location>
</feature>
<proteinExistence type="inferred from homology"/>
<dbReference type="AlphaFoldDB" id="A0AAV3ZWY8"/>
<organism evidence="6 7">
    <name type="scientific">Plakobranchus ocellatus</name>
    <dbReference type="NCBI Taxonomy" id="259542"/>
    <lineage>
        <taxon>Eukaryota</taxon>
        <taxon>Metazoa</taxon>
        <taxon>Spiralia</taxon>
        <taxon>Lophotrochozoa</taxon>
        <taxon>Mollusca</taxon>
        <taxon>Gastropoda</taxon>
        <taxon>Heterobranchia</taxon>
        <taxon>Euthyneura</taxon>
        <taxon>Panpulmonata</taxon>
        <taxon>Sacoglossa</taxon>
        <taxon>Placobranchoidea</taxon>
        <taxon>Plakobranchidae</taxon>
        <taxon>Plakobranchus</taxon>
    </lineage>
</organism>
<sequence>MAFYILSLLPVLVVLGASHLTNADPVQFKDCGSNLGKISSVDVVPCPSFPCPFKRKSNVSVTMEFTANADISASGTKVYGLILGQLVPFPLPDEDACHCALIVFCREFEPRYPSPDLTEA</sequence>